<dbReference type="Proteomes" id="UP000000849">
    <property type="component" value="Chromosome"/>
</dbReference>
<evidence type="ECO:0000313" key="3">
    <source>
        <dbReference type="Proteomes" id="UP000000849"/>
    </source>
</evidence>
<reference evidence="2 3" key="1">
    <citation type="journal article" date="2010" name="Stand. Genomic Sci.">
        <title>Complete genome sequence of Cellulomonas flavigena type strain (134).</title>
        <authorList>
            <person name="Abt B."/>
            <person name="Foster B."/>
            <person name="Lapidus A."/>
            <person name="Clum A."/>
            <person name="Sun H."/>
            <person name="Pukall R."/>
            <person name="Lucas S."/>
            <person name="Glavina Del Rio T."/>
            <person name="Nolan M."/>
            <person name="Tice H."/>
            <person name="Cheng J.F."/>
            <person name="Pitluck S."/>
            <person name="Liolios K."/>
            <person name="Ivanova N."/>
            <person name="Mavromatis K."/>
            <person name="Ovchinnikova G."/>
            <person name="Pati A."/>
            <person name="Goodwin L."/>
            <person name="Chen A."/>
            <person name="Palaniappan K."/>
            <person name="Land M."/>
            <person name="Hauser L."/>
            <person name="Chang Y.J."/>
            <person name="Jeffries C.D."/>
            <person name="Rohde M."/>
            <person name="Goker M."/>
            <person name="Woyke T."/>
            <person name="Bristow J."/>
            <person name="Eisen J.A."/>
            <person name="Markowitz V."/>
            <person name="Hugenholtz P."/>
            <person name="Kyrpides N.C."/>
            <person name="Klenk H.P."/>
        </authorList>
    </citation>
    <scope>NUCLEOTIDE SEQUENCE [LARGE SCALE GENOMIC DNA]</scope>
    <source>
        <strain evidence="3">ATCC 482 / DSM 20109 / BCRC 11376 / JCM 18109 / NBRC 3775 / NCIMB 8073 / NRS 134</strain>
    </source>
</reference>
<accession>D5UDD0</accession>
<sequence length="469" mass="51699">MPDASPPPTVVVPPEVLADALAWAPWRSREGIVTRKMVVARAVAACRAHAVPLEPVPERGLNAILDHLADLAWVRAQYRDDVCSLAGSTDTSNRKMLAREHHTTADELLELTLEWGVPVLVATWHARRLAWDVAKEALDAAPPPLASAWRELFRDSASAKGGFARADVTAAAIGAMQDRASAEAFRAAPPLQELSRVAHAYRADYLEHEFLPRLAVPSDRAAVQRVISVARTAAGDVREPLLRPRGRSLAGPAPREAQLGLWVADRAAELEELTKYGALYARSQGLSVIEAEEVVERASVRLRGSGGATTLSGEWWKILLDELRPYRRRPISAERIEDELWESPETVQADDAAIARSEELRDRMYAQLAQMEGDPLAREAAEVWLRSAEEVLEDTAQRPTRRKVMLRARQKVSEHLVARGVPDEQVDQVLRTARLTLGTLYAAAQREDDPAPAGRPDQDLWAVDDAGRP</sequence>
<dbReference type="STRING" id="446466.Cfla_3514"/>
<organism evidence="2 3">
    <name type="scientific">Cellulomonas flavigena (strain ATCC 482 / DSM 20109 / BCRC 11376 / JCM 18109 / NBRC 3775 / NCIMB 8073 / NRS 134)</name>
    <dbReference type="NCBI Taxonomy" id="446466"/>
    <lineage>
        <taxon>Bacteria</taxon>
        <taxon>Bacillati</taxon>
        <taxon>Actinomycetota</taxon>
        <taxon>Actinomycetes</taxon>
        <taxon>Micrococcales</taxon>
        <taxon>Cellulomonadaceae</taxon>
        <taxon>Cellulomonas</taxon>
    </lineage>
</organism>
<proteinExistence type="predicted"/>
<dbReference type="AlphaFoldDB" id="D5UDD0"/>
<dbReference type="KEGG" id="cfl:Cfla_3514"/>
<feature type="region of interest" description="Disordered" evidence="1">
    <location>
        <begin position="445"/>
        <end position="469"/>
    </location>
</feature>
<dbReference type="RefSeq" id="WP_013118714.1">
    <property type="nucleotide sequence ID" value="NC_014151.1"/>
</dbReference>
<gene>
    <name evidence="2" type="ordered locus">Cfla_3514</name>
</gene>
<evidence type="ECO:0000256" key="1">
    <source>
        <dbReference type="SAM" id="MobiDB-lite"/>
    </source>
</evidence>
<protein>
    <submittedName>
        <fullName evidence="2">Uncharacterized protein</fullName>
    </submittedName>
</protein>
<keyword evidence="3" id="KW-1185">Reference proteome</keyword>
<name>D5UDD0_CELFN</name>
<evidence type="ECO:0000313" key="2">
    <source>
        <dbReference type="EMBL" id="ADG76386.1"/>
    </source>
</evidence>
<dbReference type="HOGENOM" id="CLU_582279_0_0_11"/>
<dbReference type="EMBL" id="CP001964">
    <property type="protein sequence ID" value="ADG76386.1"/>
    <property type="molecule type" value="Genomic_DNA"/>
</dbReference>